<dbReference type="RefSeq" id="WP_407865152.1">
    <property type="nucleotide sequence ID" value="NZ_BAAFZP010000001.1"/>
</dbReference>
<gene>
    <name evidence="2" type="ORF">PPNSA23_24810</name>
</gene>
<keyword evidence="3" id="KW-1185">Reference proteome</keyword>
<dbReference type="Pfam" id="PF07045">
    <property type="entry name" value="DUF1330"/>
    <property type="match status" value="1"/>
</dbReference>
<dbReference type="InterPro" id="IPR011008">
    <property type="entry name" value="Dimeric_a/b-barrel"/>
</dbReference>
<organism evidence="2 3">
    <name type="scientific">Phyllobacterium phragmitis</name>
    <dbReference type="NCBI Taxonomy" id="2670329"/>
    <lineage>
        <taxon>Bacteria</taxon>
        <taxon>Pseudomonadati</taxon>
        <taxon>Pseudomonadota</taxon>
        <taxon>Alphaproteobacteria</taxon>
        <taxon>Hyphomicrobiales</taxon>
        <taxon>Phyllobacteriaceae</taxon>
        <taxon>Phyllobacterium</taxon>
    </lineage>
</organism>
<name>A0ABQ0H0X5_9HYPH</name>
<dbReference type="PANTHER" id="PTHR41521:SF4">
    <property type="entry name" value="BLR0684 PROTEIN"/>
    <property type="match status" value="1"/>
</dbReference>
<accession>A0ABQ0H0X5</accession>
<protein>
    <submittedName>
        <fullName evidence="2">DUF1330 domain-containing protein</fullName>
    </submittedName>
</protein>
<dbReference type="Proteomes" id="UP001628091">
    <property type="component" value="Unassembled WGS sequence"/>
</dbReference>
<proteinExistence type="predicted"/>
<dbReference type="Gene3D" id="3.30.70.100">
    <property type="match status" value="1"/>
</dbReference>
<comment type="caution">
    <text evidence="2">The sequence shown here is derived from an EMBL/GenBank/DDBJ whole genome shotgun (WGS) entry which is preliminary data.</text>
</comment>
<dbReference type="PANTHER" id="PTHR41521">
    <property type="match status" value="1"/>
</dbReference>
<dbReference type="EMBL" id="BAAFZP010000001">
    <property type="protein sequence ID" value="GAB1582538.1"/>
    <property type="molecule type" value="Genomic_DNA"/>
</dbReference>
<dbReference type="InterPro" id="IPR010753">
    <property type="entry name" value="DUF1330"/>
</dbReference>
<sequence>MAVYLISDVTIRNPEAFEAYRSSAADSITQYGGRYLVRGGKVETLEGAWSPNPIIIVEFPDAERARAWYSSPEYSAALEFRDAALSRNLVLVEGVAPGI</sequence>
<dbReference type="SUPFAM" id="SSF54909">
    <property type="entry name" value="Dimeric alpha+beta barrel"/>
    <property type="match status" value="1"/>
</dbReference>
<reference evidence="2 3" key="1">
    <citation type="submission" date="2024-10" db="EMBL/GenBank/DDBJ databases">
        <title>Isolation, draft genome sequencing and identification of Phyllobacterium sp. NSA23, isolated from leaf soil.</title>
        <authorList>
            <person name="Akita H."/>
        </authorList>
    </citation>
    <scope>NUCLEOTIDE SEQUENCE [LARGE SCALE GENOMIC DNA]</scope>
    <source>
        <strain evidence="2 3">NSA23</strain>
    </source>
</reference>
<evidence type="ECO:0000313" key="3">
    <source>
        <dbReference type="Proteomes" id="UP001628091"/>
    </source>
</evidence>
<feature type="domain" description="DUF1330" evidence="1">
    <location>
        <begin position="3"/>
        <end position="95"/>
    </location>
</feature>
<evidence type="ECO:0000313" key="2">
    <source>
        <dbReference type="EMBL" id="GAB1582538.1"/>
    </source>
</evidence>
<evidence type="ECO:0000259" key="1">
    <source>
        <dbReference type="Pfam" id="PF07045"/>
    </source>
</evidence>